<name>A0A7T1T2J4_9ACTN</name>
<dbReference type="SFLD" id="SFLDG01129">
    <property type="entry name" value="C1.5:_HAD__Beta-PGM__Phosphata"/>
    <property type="match status" value="1"/>
</dbReference>
<dbReference type="InterPro" id="IPR050155">
    <property type="entry name" value="HAD-like_hydrolase_sf"/>
</dbReference>
<dbReference type="SUPFAM" id="SSF56784">
    <property type="entry name" value="HAD-like"/>
    <property type="match status" value="1"/>
</dbReference>
<dbReference type="RefSeq" id="WP_197348679.1">
    <property type="nucleotide sequence ID" value="NZ_CP048882.1"/>
</dbReference>
<accession>A0A7T1T2J4</accession>
<dbReference type="GO" id="GO:0008967">
    <property type="term" value="F:phosphoglycolate phosphatase activity"/>
    <property type="evidence" value="ECO:0007669"/>
    <property type="project" value="TreeGrafter"/>
</dbReference>
<dbReference type="KEGG" id="sbat:G4Z16_00870"/>
<keyword evidence="3" id="KW-1185">Reference proteome</keyword>
<sequence>MTTPTGIHIVWDWNGTLKDDVTDLTGALNAAMTVLGAPPLTTETYRAQHRLPIRDFYADLLGRPLTDTEWAAAEIAWSRHMAQRTPTLRHGAKQLLEAVRAQGHTQSLLSLASHATVHDEVAALNLGSHFVSIDGRRTSTITGKTGALAEHLFALVPTVDPERVLVIGDTLDDAHAARTCGAHPVLVTGGLQTTDQLHQAGVPVAESLEAAVQVGLAVIDPDARALHHDGAGELAPLPDHRHVDTTWWRTLWHRHAHVTIPLRRRGLVCDVEFGNNDYLIHARLPGNGVLIIGPQEDPPNLTPGRPEGWLVTLEHPDQIQDVVYDSRPGGPHQRHGPDIAPLLQAIDVRLTNLGLLSNPPRTPTATSGMPLPPGAGPLEPGRNHRR</sequence>
<dbReference type="EMBL" id="CP048882">
    <property type="protein sequence ID" value="QPP05179.1"/>
    <property type="molecule type" value="Genomic_DNA"/>
</dbReference>
<dbReference type="InterPro" id="IPR023214">
    <property type="entry name" value="HAD_sf"/>
</dbReference>
<proteinExistence type="predicted"/>
<dbReference type="GO" id="GO:0005829">
    <property type="term" value="C:cytosol"/>
    <property type="evidence" value="ECO:0007669"/>
    <property type="project" value="TreeGrafter"/>
</dbReference>
<dbReference type="Pfam" id="PF13419">
    <property type="entry name" value="HAD_2"/>
    <property type="match status" value="1"/>
</dbReference>
<dbReference type="PANTHER" id="PTHR43434">
    <property type="entry name" value="PHOSPHOGLYCOLATE PHOSPHATASE"/>
    <property type="match status" value="1"/>
</dbReference>
<protein>
    <submittedName>
        <fullName evidence="2">HAD family hydrolase</fullName>
    </submittedName>
</protein>
<gene>
    <name evidence="2" type="ORF">G4Z16_00870</name>
</gene>
<dbReference type="AlphaFoldDB" id="A0A7T1T2J4"/>
<keyword evidence="2" id="KW-0378">Hydrolase</keyword>
<evidence type="ECO:0000313" key="3">
    <source>
        <dbReference type="Proteomes" id="UP000595046"/>
    </source>
</evidence>
<dbReference type="Gene3D" id="3.40.50.1000">
    <property type="entry name" value="HAD superfamily/HAD-like"/>
    <property type="match status" value="1"/>
</dbReference>
<dbReference type="GO" id="GO:0006281">
    <property type="term" value="P:DNA repair"/>
    <property type="evidence" value="ECO:0007669"/>
    <property type="project" value="TreeGrafter"/>
</dbReference>
<organism evidence="2 3">
    <name type="scientific">Streptomyces bathyalis</name>
    <dbReference type="NCBI Taxonomy" id="2710756"/>
    <lineage>
        <taxon>Bacteria</taxon>
        <taxon>Bacillati</taxon>
        <taxon>Actinomycetota</taxon>
        <taxon>Actinomycetes</taxon>
        <taxon>Kitasatosporales</taxon>
        <taxon>Streptomycetaceae</taxon>
        <taxon>Streptomyces</taxon>
    </lineage>
</organism>
<evidence type="ECO:0000256" key="1">
    <source>
        <dbReference type="SAM" id="MobiDB-lite"/>
    </source>
</evidence>
<dbReference type="PANTHER" id="PTHR43434:SF1">
    <property type="entry name" value="PHOSPHOGLYCOLATE PHOSPHATASE"/>
    <property type="match status" value="1"/>
</dbReference>
<dbReference type="InterPro" id="IPR023198">
    <property type="entry name" value="PGP-like_dom2"/>
</dbReference>
<feature type="region of interest" description="Disordered" evidence="1">
    <location>
        <begin position="354"/>
        <end position="386"/>
    </location>
</feature>
<dbReference type="Proteomes" id="UP000595046">
    <property type="component" value="Chromosome"/>
</dbReference>
<dbReference type="Gene3D" id="1.10.150.240">
    <property type="entry name" value="Putative phosphatase, domain 2"/>
    <property type="match status" value="1"/>
</dbReference>
<dbReference type="InterPro" id="IPR041492">
    <property type="entry name" value="HAD_2"/>
</dbReference>
<reference evidence="3" key="1">
    <citation type="submission" date="2020-02" db="EMBL/GenBank/DDBJ databases">
        <title>Streptomyces sp. ASO4wet.</title>
        <authorList>
            <person name="Risdian C."/>
            <person name="Landwehr W."/>
            <person name="Schupp P."/>
            <person name="Wink J."/>
        </authorList>
    </citation>
    <scope>NUCLEOTIDE SEQUENCE [LARGE SCALE GENOMIC DNA]</scope>
    <source>
        <strain evidence="3">ASO4wet</strain>
    </source>
</reference>
<dbReference type="SFLD" id="SFLDS00003">
    <property type="entry name" value="Haloacid_Dehalogenase"/>
    <property type="match status" value="1"/>
</dbReference>
<dbReference type="InterPro" id="IPR036412">
    <property type="entry name" value="HAD-like_sf"/>
</dbReference>
<evidence type="ECO:0000313" key="2">
    <source>
        <dbReference type="EMBL" id="QPP05179.1"/>
    </source>
</evidence>